<dbReference type="CDD" id="cd00093">
    <property type="entry name" value="HTH_XRE"/>
    <property type="match status" value="1"/>
</dbReference>
<gene>
    <name evidence="2" type="ORF">SAMN02982929_04883</name>
    <name evidence="3" type="ORF">SAMN05216506_108145</name>
</gene>
<dbReference type="Pfam" id="PF13560">
    <property type="entry name" value="HTH_31"/>
    <property type="match status" value="1"/>
</dbReference>
<dbReference type="Proteomes" id="UP000236729">
    <property type="component" value="Unassembled WGS sequence"/>
</dbReference>
<proteinExistence type="predicted"/>
<dbReference type="InterPro" id="IPR001387">
    <property type="entry name" value="Cro/C1-type_HTH"/>
</dbReference>
<dbReference type="SUPFAM" id="SSF48452">
    <property type="entry name" value="TPR-like"/>
    <property type="match status" value="1"/>
</dbReference>
<evidence type="ECO:0000313" key="2">
    <source>
        <dbReference type="EMBL" id="SEG87984.1"/>
    </source>
</evidence>
<dbReference type="Proteomes" id="UP000199690">
    <property type="component" value="Unassembled WGS sequence"/>
</dbReference>
<evidence type="ECO:0000259" key="1">
    <source>
        <dbReference type="PROSITE" id="PS50943"/>
    </source>
</evidence>
<dbReference type="Gene3D" id="1.10.260.40">
    <property type="entry name" value="lambda repressor-like DNA-binding domains"/>
    <property type="match status" value="1"/>
</dbReference>
<feature type="domain" description="HTH cro/C1-type" evidence="1">
    <location>
        <begin position="12"/>
        <end position="68"/>
    </location>
</feature>
<dbReference type="EMBL" id="FNVB01000007">
    <property type="protein sequence ID" value="SEG87984.1"/>
    <property type="molecule type" value="Genomic_DNA"/>
</dbReference>
<name>A0A1H6DSF3_9PSEU</name>
<protein>
    <submittedName>
        <fullName evidence="2">Helix-turn-helix domain-containing protein</fullName>
    </submittedName>
</protein>
<sequence>MTQQPTMFGAELRRLRIAADISLTEMAAKLHYSKGHLSKVETGSKKPTPELARRCDALLEANGTLASLVPARTSEAPLPEANGNGEVWLMSLESGGRSRFRPVDRRQVLAAGAASVLSFGMGGGRAVADGAPVTAFRAMFDQLRQLGQSTSPSVVLPSLIAQTHTIRELAVTASSRARGELLVLGARYAEFAGWMAQESGEDEAALWWTDRAVELAEAGGDRSLAAYSLVRRALVTLYREDAQQTIDLARRAQQAAGASARIRGLAAQREAQGHALAGDYDSCMRSLDRARRFLSDPAPESGPVIGPASLSDPVAMVSGWCLHDLGRNKEAADVLDRELQRVPPTALRSTARYGVRRALAHAGAGEVDQACALLGSVLGTVDAVSSATITTDLRRLARALSRFHNAPAVREIQPRLIATLRQQNV</sequence>
<dbReference type="InterPro" id="IPR011990">
    <property type="entry name" value="TPR-like_helical_dom_sf"/>
</dbReference>
<dbReference type="EMBL" id="FOME01000008">
    <property type="protein sequence ID" value="SFE03866.1"/>
    <property type="molecule type" value="Genomic_DNA"/>
</dbReference>
<dbReference type="InterPro" id="IPR010982">
    <property type="entry name" value="Lambda_DNA-bd_dom_sf"/>
</dbReference>
<dbReference type="AlphaFoldDB" id="A0A1H6DSF3"/>
<dbReference type="SUPFAM" id="SSF47413">
    <property type="entry name" value="lambda repressor-like DNA-binding domains"/>
    <property type="match status" value="1"/>
</dbReference>
<dbReference type="Gene3D" id="1.25.40.10">
    <property type="entry name" value="Tetratricopeptide repeat domain"/>
    <property type="match status" value="1"/>
</dbReference>
<dbReference type="PROSITE" id="PS50943">
    <property type="entry name" value="HTH_CROC1"/>
    <property type="match status" value="1"/>
</dbReference>
<evidence type="ECO:0000313" key="5">
    <source>
        <dbReference type="Proteomes" id="UP000236729"/>
    </source>
</evidence>
<dbReference type="SMART" id="SM00530">
    <property type="entry name" value="HTH_XRE"/>
    <property type="match status" value="1"/>
</dbReference>
<dbReference type="SMR" id="A0A1H6DSF3"/>
<reference evidence="4 5" key="2">
    <citation type="submission" date="2016-10" db="EMBL/GenBank/DDBJ databases">
        <authorList>
            <person name="Varghese N."/>
            <person name="Submissions S."/>
        </authorList>
    </citation>
    <scope>NUCLEOTIDE SEQUENCE [LARGE SCALE GENOMIC DNA]</scope>
    <source>
        <strain evidence="5">ATCC 20501</strain>
        <strain evidence="3 4">CGMCC 4.3529</strain>
    </source>
</reference>
<reference evidence="2" key="1">
    <citation type="submission" date="2016-10" db="EMBL/GenBank/DDBJ databases">
        <authorList>
            <person name="de Groot N.N."/>
        </authorList>
    </citation>
    <scope>NUCLEOTIDE SEQUENCE [LARGE SCALE GENOMIC DNA]</scope>
    <source>
        <strain evidence="2">ATCC 20501</strain>
    </source>
</reference>
<evidence type="ECO:0000313" key="4">
    <source>
        <dbReference type="Proteomes" id="UP000199690"/>
    </source>
</evidence>
<evidence type="ECO:0000313" key="3">
    <source>
        <dbReference type="EMBL" id="SFE03866.1"/>
    </source>
</evidence>
<dbReference type="GO" id="GO:0003677">
    <property type="term" value="F:DNA binding"/>
    <property type="evidence" value="ECO:0007669"/>
    <property type="project" value="InterPro"/>
</dbReference>
<accession>A0A1I1X8W9</accession>
<organism evidence="2 5">
    <name type="scientific">Saccharopolyspora kobensis</name>
    <dbReference type="NCBI Taxonomy" id="146035"/>
    <lineage>
        <taxon>Bacteria</taxon>
        <taxon>Bacillati</taxon>
        <taxon>Actinomycetota</taxon>
        <taxon>Actinomycetes</taxon>
        <taxon>Pseudonocardiales</taxon>
        <taxon>Pseudonocardiaceae</taxon>
        <taxon>Saccharopolyspora</taxon>
    </lineage>
</organism>
<accession>A0A1H6DSF3</accession>
<keyword evidence="4" id="KW-1185">Reference proteome</keyword>